<gene>
    <name evidence="2" type="ORF">R3L15_12035</name>
    <name evidence="1" type="ORF">R3L16_09555</name>
</gene>
<dbReference type="EMBL" id="CP136925">
    <property type="protein sequence ID" value="WXA12843.1"/>
    <property type="molecule type" value="Genomic_DNA"/>
</dbReference>
<dbReference type="Proteomes" id="UP001368318">
    <property type="component" value="Chromosome"/>
</dbReference>
<dbReference type="AlphaFoldDB" id="A0AAU6NWM9"/>
<dbReference type="KEGG" id="mcaa:R3L15_12035"/>
<accession>A0AAU6NWM9</accession>
<evidence type="ECO:0000313" key="2">
    <source>
        <dbReference type="EMBL" id="WXA12843.1"/>
    </source>
</evidence>
<evidence type="ECO:0000313" key="3">
    <source>
        <dbReference type="Proteomes" id="UP001368318"/>
    </source>
</evidence>
<evidence type="ECO:0000313" key="1">
    <source>
        <dbReference type="EMBL" id="WXA01996.1"/>
    </source>
</evidence>
<proteinExistence type="predicted"/>
<name>A0AAU6NWM9_9FLAO</name>
<reference evidence="1 3" key="1">
    <citation type="submission" date="2023-10" db="EMBL/GenBank/DDBJ databases">
        <title>Culture-based analysis of two novel bacteria associated with mangrove crab gills.</title>
        <authorList>
            <person name="Yang X."/>
            <person name="Garuglieri E."/>
            <person name="Van Goethem M.W."/>
            <person name="Fusi M."/>
            <person name="Marasco R."/>
            <person name="Daffonchio D.G."/>
        </authorList>
    </citation>
    <scope>NUCLEOTIDE SEQUENCE [LARGE SCALE GENOMIC DNA]</scope>
    <source>
        <strain evidence="2">UG2-1</strain>
        <strain evidence="1">UG2-2</strain>
        <strain evidence="3">UG2_2</strain>
    </source>
</reference>
<dbReference type="RefSeq" id="WP_338731957.1">
    <property type="nucleotide sequence ID" value="NZ_CP136924.1"/>
</dbReference>
<protein>
    <submittedName>
        <fullName evidence="1">Uncharacterized protein</fullName>
    </submittedName>
</protein>
<organism evidence="1 3">
    <name type="scientific">Mangrovimonas cancribranchiae</name>
    <dbReference type="NCBI Taxonomy" id="3080055"/>
    <lineage>
        <taxon>Bacteria</taxon>
        <taxon>Pseudomonadati</taxon>
        <taxon>Bacteroidota</taxon>
        <taxon>Flavobacteriia</taxon>
        <taxon>Flavobacteriales</taxon>
        <taxon>Flavobacteriaceae</taxon>
        <taxon>Mangrovimonas</taxon>
    </lineage>
</organism>
<sequence length="75" mass="8097">MWTIIGIGLFTLANKQPQTVETISQELPTTVTTAATTTKKPVKLKSLALWTIIGIGLFTLATKQTTTNSKPKTHA</sequence>
<dbReference type="EMBL" id="CP136924">
    <property type="protein sequence ID" value="WXA01996.1"/>
    <property type="molecule type" value="Genomic_DNA"/>
</dbReference>
<keyword evidence="3" id="KW-1185">Reference proteome</keyword>